<evidence type="ECO:0000256" key="1">
    <source>
        <dbReference type="ARBA" id="ARBA00022729"/>
    </source>
</evidence>
<dbReference type="PANTHER" id="PTHR33021">
    <property type="entry name" value="BLUE COPPER PROTEIN"/>
    <property type="match status" value="1"/>
</dbReference>
<dbReference type="PROSITE" id="PS51485">
    <property type="entry name" value="PHYTOCYANIN"/>
    <property type="match status" value="1"/>
</dbReference>
<dbReference type="InParanoid" id="A0A061GYJ4"/>
<dbReference type="eggNOG" id="ENOG502S30B">
    <property type="taxonomic scope" value="Eukaryota"/>
</dbReference>
<comment type="similarity">
    <text evidence="4">Belongs to the early nodulin-like (ENODL) family.</text>
</comment>
<dbReference type="Gramene" id="EOY34312">
    <property type="protein sequence ID" value="EOY34312"/>
    <property type="gene ID" value="TCM_042030"/>
</dbReference>
<evidence type="ECO:0000256" key="5">
    <source>
        <dbReference type="ARBA" id="ARBA00037626"/>
    </source>
</evidence>
<dbReference type="EMBL" id="CM001887">
    <property type="protein sequence ID" value="EOY34312.1"/>
    <property type="molecule type" value="Genomic_DNA"/>
</dbReference>
<dbReference type="Pfam" id="PF02298">
    <property type="entry name" value="Cu_bind_like"/>
    <property type="match status" value="1"/>
</dbReference>
<dbReference type="PANTHER" id="PTHR33021:SF262">
    <property type="entry name" value="EARLY NODULIN-LIKE PROTEIN 20"/>
    <property type="match status" value="1"/>
</dbReference>
<organism evidence="7 8">
    <name type="scientific">Theobroma cacao</name>
    <name type="common">Cacao</name>
    <name type="synonym">Cocoa</name>
    <dbReference type="NCBI Taxonomy" id="3641"/>
    <lineage>
        <taxon>Eukaryota</taxon>
        <taxon>Viridiplantae</taxon>
        <taxon>Streptophyta</taxon>
        <taxon>Embryophyta</taxon>
        <taxon>Tracheophyta</taxon>
        <taxon>Spermatophyta</taxon>
        <taxon>Magnoliopsida</taxon>
        <taxon>eudicotyledons</taxon>
        <taxon>Gunneridae</taxon>
        <taxon>Pentapetalae</taxon>
        <taxon>rosids</taxon>
        <taxon>malvids</taxon>
        <taxon>Malvales</taxon>
        <taxon>Malvaceae</taxon>
        <taxon>Byttnerioideae</taxon>
        <taxon>Theobroma</taxon>
    </lineage>
</organism>
<dbReference type="SUPFAM" id="SSF49503">
    <property type="entry name" value="Cupredoxins"/>
    <property type="match status" value="1"/>
</dbReference>
<keyword evidence="8" id="KW-1185">Reference proteome</keyword>
<evidence type="ECO:0000256" key="4">
    <source>
        <dbReference type="ARBA" id="ARBA00035011"/>
    </source>
</evidence>
<sequence length="255" mass="28914">MNKKEKEMHAHLPIPVRKKKPNVFGKMDGLKKILIRLMMVAMSMKMVHGRDPVRHDVGGGRYGWKPDVNFSEWSNHQLFYVGDWLYFGFDKNLYSVLEVNKTSYEKCNETDFMTNITRGGRDVFELKEARPYYFISGRGFCFDGMKVAVRVEDTPPAPAPSPGKNSGWTSPGFTRKQTVCRIRAKSTYTWCCCRVDEHTLNVTMDLSMIRTIMGNDPKLGRLAFSPAVVADPLSITLGVSGRLIEVAFAVTRNIS</sequence>
<evidence type="ECO:0000313" key="7">
    <source>
        <dbReference type="EMBL" id="EOY34312.1"/>
    </source>
</evidence>
<dbReference type="AlphaFoldDB" id="A0A061GYJ4"/>
<evidence type="ECO:0000259" key="6">
    <source>
        <dbReference type="PROSITE" id="PS51485"/>
    </source>
</evidence>
<keyword evidence="1" id="KW-0732">Signal</keyword>
<feature type="domain" description="Phytocyanin" evidence="6">
    <location>
        <begin position="53"/>
        <end position="153"/>
    </location>
</feature>
<keyword evidence="3" id="KW-0325">Glycoprotein</keyword>
<accession>A0A061GYJ4</accession>
<comment type="function">
    <text evidence="5">May act as a carbohydrate transporter.</text>
</comment>
<reference evidence="7 8" key="1">
    <citation type="journal article" date="2013" name="Genome Biol.">
        <title>The genome sequence of the most widely cultivated cacao type and its use to identify candidate genes regulating pod color.</title>
        <authorList>
            <person name="Motamayor J.C."/>
            <person name="Mockaitis K."/>
            <person name="Schmutz J."/>
            <person name="Haiminen N."/>
            <person name="Iii D.L."/>
            <person name="Cornejo O."/>
            <person name="Findley S.D."/>
            <person name="Zheng P."/>
            <person name="Utro F."/>
            <person name="Royaert S."/>
            <person name="Saski C."/>
            <person name="Jenkins J."/>
            <person name="Podicheti R."/>
            <person name="Zhao M."/>
            <person name="Scheffler B.E."/>
            <person name="Stack J.C."/>
            <person name="Feltus F.A."/>
            <person name="Mustiga G.M."/>
            <person name="Amores F."/>
            <person name="Phillips W."/>
            <person name="Marelli J.P."/>
            <person name="May G.D."/>
            <person name="Shapiro H."/>
            <person name="Ma J."/>
            <person name="Bustamante C.D."/>
            <person name="Schnell R.J."/>
            <person name="Main D."/>
            <person name="Gilbert D."/>
            <person name="Parida L."/>
            <person name="Kuhn D.N."/>
        </authorList>
    </citation>
    <scope>NUCLEOTIDE SEQUENCE [LARGE SCALE GENOMIC DNA]</scope>
    <source>
        <strain evidence="8">cv. Matina 1-6</strain>
    </source>
</reference>
<keyword evidence="2" id="KW-1015">Disulfide bond</keyword>
<evidence type="ECO:0000313" key="8">
    <source>
        <dbReference type="Proteomes" id="UP000026915"/>
    </source>
</evidence>
<dbReference type="InterPro" id="IPR039391">
    <property type="entry name" value="Phytocyanin-like"/>
</dbReference>
<dbReference type="InterPro" id="IPR003245">
    <property type="entry name" value="Phytocyanin_dom"/>
</dbReference>
<dbReference type="Gene3D" id="2.60.40.420">
    <property type="entry name" value="Cupredoxins - blue copper proteins"/>
    <property type="match status" value="1"/>
</dbReference>
<proteinExistence type="inferred from homology"/>
<dbReference type="GO" id="GO:0009055">
    <property type="term" value="F:electron transfer activity"/>
    <property type="evidence" value="ECO:0007669"/>
    <property type="project" value="InterPro"/>
</dbReference>
<protein>
    <submittedName>
        <fullName evidence="7">Early nodulin-like protein 20, putative</fullName>
    </submittedName>
</protein>
<dbReference type="HOGENOM" id="CLU_1091590_0_0_1"/>
<name>A0A061GYJ4_THECC</name>
<dbReference type="Proteomes" id="UP000026915">
    <property type="component" value="Chromosome 9"/>
</dbReference>
<dbReference type="OMA" id="HIILEYF"/>
<dbReference type="InterPro" id="IPR008972">
    <property type="entry name" value="Cupredoxin"/>
</dbReference>
<evidence type="ECO:0000256" key="2">
    <source>
        <dbReference type="ARBA" id="ARBA00023157"/>
    </source>
</evidence>
<dbReference type="GO" id="GO:0005886">
    <property type="term" value="C:plasma membrane"/>
    <property type="evidence" value="ECO:0000318"/>
    <property type="project" value="GO_Central"/>
</dbReference>
<dbReference type="STRING" id="3641.A0A061GYJ4"/>
<dbReference type="FunFam" id="2.60.40.420:FF:000018">
    <property type="entry name" value="Lamin-like protein"/>
    <property type="match status" value="1"/>
</dbReference>
<evidence type="ECO:0000256" key="3">
    <source>
        <dbReference type="ARBA" id="ARBA00023180"/>
    </source>
</evidence>
<gene>
    <name evidence="7" type="ORF">TCM_042030</name>
</gene>